<accession>A0A8X7WPF3</accession>
<evidence type="ECO:0000313" key="2">
    <source>
        <dbReference type="EMBL" id="KAG2334608.1"/>
    </source>
</evidence>
<feature type="region of interest" description="Disordered" evidence="1">
    <location>
        <begin position="20"/>
        <end position="43"/>
    </location>
</feature>
<gene>
    <name evidence="2" type="ORF">Bca52824_005788</name>
</gene>
<reference evidence="2 3" key="1">
    <citation type="submission" date="2020-02" db="EMBL/GenBank/DDBJ databases">
        <authorList>
            <person name="Ma Q."/>
            <person name="Huang Y."/>
            <person name="Song X."/>
            <person name="Pei D."/>
        </authorList>
    </citation>
    <scope>NUCLEOTIDE SEQUENCE [LARGE SCALE GENOMIC DNA]</scope>
    <source>
        <strain evidence="2">Sxm20200214</strain>
        <tissue evidence="2">Leaf</tissue>
    </source>
</reference>
<dbReference type="EMBL" id="JAAMPC010000001">
    <property type="protein sequence ID" value="KAG2334608.1"/>
    <property type="molecule type" value="Genomic_DNA"/>
</dbReference>
<proteinExistence type="predicted"/>
<evidence type="ECO:0000256" key="1">
    <source>
        <dbReference type="SAM" id="MobiDB-lite"/>
    </source>
</evidence>
<comment type="caution">
    <text evidence="2">The sequence shown here is derived from an EMBL/GenBank/DDBJ whole genome shotgun (WGS) entry which is preliminary data.</text>
</comment>
<evidence type="ECO:0000313" key="3">
    <source>
        <dbReference type="Proteomes" id="UP000886595"/>
    </source>
</evidence>
<dbReference type="OrthoDB" id="10553972at2759"/>
<dbReference type="Proteomes" id="UP000886595">
    <property type="component" value="Unassembled WGS sequence"/>
</dbReference>
<protein>
    <submittedName>
        <fullName evidence="2">Uncharacterized protein</fullName>
    </submittedName>
</protein>
<sequence>MSLSLFSQCWSKTGLTGPCTPPAKKARMGRTEGDGPPTNPFKEPVRRLISGMETSFLGLNLSDVLALHRARIEFCPKCG</sequence>
<dbReference type="AlphaFoldDB" id="A0A8X7WPF3"/>
<keyword evidence="3" id="KW-1185">Reference proteome</keyword>
<name>A0A8X7WPF3_BRACI</name>
<organism evidence="2 3">
    <name type="scientific">Brassica carinata</name>
    <name type="common">Ethiopian mustard</name>
    <name type="synonym">Abyssinian cabbage</name>
    <dbReference type="NCBI Taxonomy" id="52824"/>
    <lineage>
        <taxon>Eukaryota</taxon>
        <taxon>Viridiplantae</taxon>
        <taxon>Streptophyta</taxon>
        <taxon>Embryophyta</taxon>
        <taxon>Tracheophyta</taxon>
        <taxon>Spermatophyta</taxon>
        <taxon>Magnoliopsida</taxon>
        <taxon>eudicotyledons</taxon>
        <taxon>Gunneridae</taxon>
        <taxon>Pentapetalae</taxon>
        <taxon>rosids</taxon>
        <taxon>malvids</taxon>
        <taxon>Brassicales</taxon>
        <taxon>Brassicaceae</taxon>
        <taxon>Brassiceae</taxon>
        <taxon>Brassica</taxon>
    </lineage>
</organism>